<gene>
    <name evidence="1" type="ORF">DJ90_6321</name>
</gene>
<dbReference type="EMBL" id="JMQA01000043">
    <property type="protein sequence ID" value="KFM95320.1"/>
    <property type="molecule type" value="Genomic_DNA"/>
</dbReference>
<keyword evidence="2" id="KW-1185">Reference proteome</keyword>
<dbReference type="HOGENOM" id="CLU_3082626_0_0_9"/>
<evidence type="ECO:0000313" key="2">
    <source>
        <dbReference type="Proteomes" id="UP000029278"/>
    </source>
</evidence>
<accession>A0A090YT71</accession>
<dbReference type="Proteomes" id="UP000029278">
    <property type="component" value="Unassembled WGS sequence"/>
</dbReference>
<name>A0A090YT71_PAEMA</name>
<sequence length="52" mass="5960">MQIGFFTQDLTLFSQILQERPPAYENRGGFFVIPTKLINFGLIENCRILGVL</sequence>
<protein>
    <submittedName>
        <fullName evidence="1">Uncharacterized protein</fullName>
    </submittedName>
</protein>
<organism evidence="1 2">
    <name type="scientific">Paenibacillus macerans</name>
    <name type="common">Bacillus macerans</name>
    <dbReference type="NCBI Taxonomy" id="44252"/>
    <lineage>
        <taxon>Bacteria</taxon>
        <taxon>Bacillati</taxon>
        <taxon>Bacillota</taxon>
        <taxon>Bacilli</taxon>
        <taxon>Bacillales</taxon>
        <taxon>Paenibacillaceae</taxon>
        <taxon>Paenibacillus</taxon>
    </lineage>
</organism>
<comment type="caution">
    <text evidence="1">The sequence shown here is derived from an EMBL/GenBank/DDBJ whole genome shotgun (WGS) entry which is preliminary data.</text>
</comment>
<dbReference type="STRING" id="44252.DJ90_6321"/>
<evidence type="ECO:0000313" key="1">
    <source>
        <dbReference type="EMBL" id="KFM95320.1"/>
    </source>
</evidence>
<reference evidence="1 2" key="1">
    <citation type="submission" date="2014-04" db="EMBL/GenBank/DDBJ databases">
        <authorList>
            <person name="Bishop-Lilly K.A."/>
            <person name="Broomall S.M."/>
            <person name="Chain P.S."/>
            <person name="Chertkov O."/>
            <person name="Coyne S.R."/>
            <person name="Daligault H.E."/>
            <person name="Davenport K.W."/>
            <person name="Erkkila T."/>
            <person name="Frey K.G."/>
            <person name="Gibbons H.S."/>
            <person name="Gu W."/>
            <person name="Jaissle J."/>
            <person name="Johnson S.L."/>
            <person name="Koroleva G.I."/>
            <person name="Ladner J.T."/>
            <person name="Lo C.-C."/>
            <person name="Minogue T.D."/>
            <person name="Munk C."/>
            <person name="Palacios G.F."/>
            <person name="Redden C.L."/>
            <person name="Rosenzweig C.N."/>
            <person name="Scholz M.B."/>
            <person name="Teshima H."/>
            <person name="Xu Y."/>
        </authorList>
    </citation>
    <scope>NUCLEOTIDE SEQUENCE [LARGE SCALE GENOMIC DNA]</scope>
    <source>
        <strain evidence="1 2">8244</strain>
    </source>
</reference>
<dbReference type="AlphaFoldDB" id="A0A090YT71"/>
<proteinExistence type="predicted"/>